<keyword evidence="1" id="KW-1133">Transmembrane helix</keyword>
<evidence type="ECO:0000313" key="4">
    <source>
        <dbReference type="Proteomes" id="UP000598350"/>
    </source>
</evidence>
<dbReference type="SUPFAM" id="SSF52821">
    <property type="entry name" value="Rhodanese/Cell cycle control phosphatase"/>
    <property type="match status" value="1"/>
</dbReference>
<evidence type="ECO:0000256" key="1">
    <source>
        <dbReference type="SAM" id="Phobius"/>
    </source>
</evidence>
<name>A0ABR7V816_9FLAO</name>
<feature type="transmembrane region" description="Helical" evidence="1">
    <location>
        <begin position="14"/>
        <end position="34"/>
    </location>
</feature>
<sequence length="223" mass="25265">MINRNLAKILSKRYIILASLLFVAALGLVLLPSYQKNENVTAEHLLAKVINPERYITSDVLADKLILKDPSILLIDVRVVSEYEKYTLPGAINIPFDSILNPNYEGYLNQDQYDIVLFSNDNFKADQAWLLLNRKDYKNLHVLNGGINGWYHTILNPPKPTEDMPQEAFELYNFRQAAALYFGVGIKTKVKKEATPIPVKKVVPKKAVVPVVKKKKRKPEGGC</sequence>
<dbReference type="CDD" id="cd00158">
    <property type="entry name" value="RHOD"/>
    <property type="match status" value="1"/>
</dbReference>
<accession>A0ABR7V816</accession>
<dbReference type="SMART" id="SM00450">
    <property type="entry name" value="RHOD"/>
    <property type="match status" value="1"/>
</dbReference>
<reference evidence="3 4" key="1">
    <citation type="submission" date="2020-05" db="EMBL/GenBank/DDBJ databases">
        <title>The draft genome sequence of Maribacter arenosus CAU 1321.</title>
        <authorList>
            <person name="Mu L."/>
        </authorList>
    </citation>
    <scope>NUCLEOTIDE SEQUENCE [LARGE SCALE GENOMIC DNA]</scope>
    <source>
        <strain evidence="3 4">CAU 1321</strain>
    </source>
</reference>
<comment type="caution">
    <text evidence="3">The sequence shown here is derived from an EMBL/GenBank/DDBJ whole genome shotgun (WGS) entry which is preliminary data.</text>
</comment>
<protein>
    <submittedName>
        <fullName evidence="3">Rhodanese-like domain-containing protein</fullName>
    </submittedName>
</protein>
<dbReference type="Pfam" id="PF00581">
    <property type="entry name" value="Rhodanese"/>
    <property type="match status" value="1"/>
</dbReference>
<dbReference type="RefSeq" id="WP_188312650.1">
    <property type="nucleotide sequence ID" value="NZ_JABTCG010000001.1"/>
</dbReference>
<dbReference type="Proteomes" id="UP000598350">
    <property type="component" value="Unassembled WGS sequence"/>
</dbReference>
<keyword evidence="4" id="KW-1185">Reference proteome</keyword>
<proteinExistence type="predicted"/>
<dbReference type="EMBL" id="JABTCG010000001">
    <property type="protein sequence ID" value="MBD0849528.1"/>
    <property type="molecule type" value="Genomic_DNA"/>
</dbReference>
<dbReference type="InterPro" id="IPR036873">
    <property type="entry name" value="Rhodanese-like_dom_sf"/>
</dbReference>
<organism evidence="3 4">
    <name type="scientific">Maribacter arenosus</name>
    <dbReference type="NCBI Taxonomy" id="1854708"/>
    <lineage>
        <taxon>Bacteria</taxon>
        <taxon>Pseudomonadati</taxon>
        <taxon>Bacteroidota</taxon>
        <taxon>Flavobacteriia</taxon>
        <taxon>Flavobacteriales</taxon>
        <taxon>Flavobacteriaceae</taxon>
        <taxon>Maribacter</taxon>
    </lineage>
</organism>
<dbReference type="Gene3D" id="3.40.250.10">
    <property type="entry name" value="Rhodanese-like domain"/>
    <property type="match status" value="1"/>
</dbReference>
<dbReference type="PROSITE" id="PS50206">
    <property type="entry name" value="RHODANESE_3"/>
    <property type="match status" value="1"/>
</dbReference>
<evidence type="ECO:0000259" key="2">
    <source>
        <dbReference type="PROSITE" id="PS50206"/>
    </source>
</evidence>
<keyword evidence="1" id="KW-0812">Transmembrane</keyword>
<gene>
    <name evidence="3" type="ORF">HPE63_02520</name>
</gene>
<keyword evidence="1" id="KW-0472">Membrane</keyword>
<feature type="domain" description="Rhodanese" evidence="2">
    <location>
        <begin position="68"/>
        <end position="159"/>
    </location>
</feature>
<evidence type="ECO:0000313" key="3">
    <source>
        <dbReference type="EMBL" id="MBD0849528.1"/>
    </source>
</evidence>
<dbReference type="InterPro" id="IPR001763">
    <property type="entry name" value="Rhodanese-like_dom"/>
</dbReference>